<gene>
    <name evidence="4" type="ORF">FGL95_28500</name>
</gene>
<protein>
    <submittedName>
        <fullName evidence="4">Uncharacterized protein</fullName>
    </submittedName>
</protein>
<comment type="caution">
    <text evidence="4">The sequence shown here is derived from an EMBL/GenBank/DDBJ whole genome shotgun (WGS) entry which is preliminary data.</text>
</comment>
<feature type="domain" description="DUF7373" evidence="2">
    <location>
        <begin position="57"/>
        <end position="254"/>
    </location>
</feature>
<feature type="signal peptide" evidence="1">
    <location>
        <begin position="1"/>
        <end position="23"/>
    </location>
</feature>
<reference evidence="4 5" key="1">
    <citation type="submission" date="2019-05" db="EMBL/GenBank/DDBJ databases">
        <authorList>
            <person name="Lee S.D."/>
        </authorList>
    </citation>
    <scope>NUCLEOTIDE SEQUENCE [LARGE SCALE GENOMIC DNA]</scope>
    <source>
        <strain evidence="4 5">YC2-7</strain>
    </source>
</reference>
<dbReference type="Pfam" id="PF24092">
    <property type="entry name" value="DUF7373_C"/>
    <property type="match status" value="1"/>
</dbReference>
<feature type="chain" id="PRO_5038884628" evidence="1">
    <location>
        <begin position="24"/>
        <end position="418"/>
    </location>
</feature>
<organism evidence="4 5">
    <name type="scientific">Antrihabitans stalactiti</name>
    <dbReference type="NCBI Taxonomy" id="2584121"/>
    <lineage>
        <taxon>Bacteria</taxon>
        <taxon>Bacillati</taxon>
        <taxon>Actinomycetota</taxon>
        <taxon>Actinomycetes</taxon>
        <taxon>Mycobacteriales</taxon>
        <taxon>Nocardiaceae</taxon>
        <taxon>Antrihabitans</taxon>
    </lineage>
</organism>
<evidence type="ECO:0000313" key="4">
    <source>
        <dbReference type="EMBL" id="NMN98982.1"/>
    </source>
</evidence>
<feature type="domain" description="DUF7373" evidence="3">
    <location>
        <begin position="260"/>
        <end position="417"/>
    </location>
</feature>
<reference evidence="4 5" key="2">
    <citation type="submission" date="2020-06" db="EMBL/GenBank/DDBJ databases">
        <title>Antribacter stalactiti gen. nov., sp. nov., a new member of the family Nacardiaceae isolated from a cave.</title>
        <authorList>
            <person name="Kim I.S."/>
        </authorList>
    </citation>
    <scope>NUCLEOTIDE SEQUENCE [LARGE SCALE GENOMIC DNA]</scope>
    <source>
        <strain evidence="4 5">YC2-7</strain>
    </source>
</reference>
<dbReference type="InterPro" id="IPR055797">
    <property type="entry name" value="DUF7373"/>
</dbReference>
<dbReference type="Pfam" id="PF24088">
    <property type="entry name" value="DUF7373"/>
    <property type="match status" value="1"/>
</dbReference>
<dbReference type="PROSITE" id="PS51257">
    <property type="entry name" value="PROKAR_LIPOPROTEIN"/>
    <property type="match status" value="1"/>
</dbReference>
<evidence type="ECO:0000313" key="5">
    <source>
        <dbReference type="Proteomes" id="UP000535543"/>
    </source>
</evidence>
<dbReference type="RefSeq" id="WP_169593813.1">
    <property type="nucleotide sequence ID" value="NZ_VCQU01000013.1"/>
</dbReference>
<evidence type="ECO:0000259" key="3">
    <source>
        <dbReference type="Pfam" id="PF24092"/>
    </source>
</evidence>
<keyword evidence="5" id="KW-1185">Reference proteome</keyword>
<dbReference type="AlphaFoldDB" id="A0A848KQW7"/>
<name>A0A848KQW7_9NOCA</name>
<dbReference type="InterPro" id="IPR056463">
    <property type="entry name" value="DUF7373_C"/>
</dbReference>
<evidence type="ECO:0000256" key="1">
    <source>
        <dbReference type="SAM" id="SignalP"/>
    </source>
</evidence>
<proteinExistence type="predicted"/>
<sequence length="418" mass="44962">MRSGWDRTGSALLAVCVAGSVLAGCGSTKQGEAKPAEIDVRTLDVGSYGTHPLPVPENNRETYGRIIEAVHTADAVASPYKIDPALRWWSGAEPRPDAKSATGTLADVTLPVLEKEGFIVGYAVGGRSEKFPDEGKPKVGDARAITINLLRFPDEASAKRAAEGIDAADFGISPENVRVDIPKYSDAHSHWRPNVPTLGSTISHGVWVISVYAEHTSPDKSALIDLVTKTFDAQIPLLDSFKPTPADKISSLPLDATGLLRRTLPYKPELWPYPAVEFEDPGSAIIESGNVSREVGIVYTGIGGLHSSTDKEKATKLFDAVGLEYWAAVDVGTFLYKVRDEAAAKQLVDNNFGDDPDNKSDIDGPTGVPSAKCFEYQNTAVFRCSVIYRNYVGTVISDDEADVRHKAAAQYALLANSQ</sequence>
<evidence type="ECO:0000259" key="2">
    <source>
        <dbReference type="Pfam" id="PF24088"/>
    </source>
</evidence>
<dbReference type="Proteomes" id="UP000535543">
    <property type="component" value="Unassembled WGS sequence"/>
</dbReference>
<dbReference type="EMBL" id="VCQU01000013">
    <property type="protein sequence ID" value="NMN98982.1"/>
    <property type="molecule type" value="Genomic_DNA"/>
</dbReference>
<accession>A0A848KQW7</accession>
<keyword evidence="1" id="KW-0732">Signal</keyword>